<name>A0A2M4DBZ7_ANODA</name>
<dbReference type="AlphaFoldDB" id="A0A2M4DBZ7"/>
<proteinExistence type="predicted"/>
<accession>A0A2M4DBZ7</accession>
<sequence>MFICILKGVWTKNHMRLCLALALSYHPSPTICLVLVVQKQKVLKLKPNDIGAILERLVTQNGTKGIKKRNDLHNLRNATKHGLHPPFLPTKPAKLPFSRSPHVSISI</sequence>
<organism evidence="1">
    <name type="scientific">Anopheles darlingi</name>
    <name type="common">Mosquito</name>
    <dbReference type="NCBI Taxonomy" id="43151"/>
    <lineage>
        <taxon>Eukaryota</taxon>
        <taxon>Metazoa</taxon>
        <taxon>Ecdysozoa</taxon>
        <taxon>Arthropoda</taxon>
        <taxon>Hexapoda</taxon>
        <taxon>Insecta</taxon>
        <taxon>Pterygota</taxon>
        <taxon>Neoptera</taxon>
        <taxon>Endopterygota</taxon>
        <taxon>Diptera</taxon>
        <taxon>Nematocera</taxon>
        <taxon>Culicoidea</taxon>
        <taxon>Culicidae</taxon>
        <taxon>Anophelinae</taxon>
        <taxon>Anopheles</taxon>
    </lineage>
</organism>
<protein>
    <submittedName>
        <fullName evidence="1">Putative secreted protein</fullName>
    </submittedName>
</protein>
<evidence type="ECO:0000313" key="1">
    <source>
        <dbReference type="EMBL" id="MBW75120.1"/>
    </source>
</evidence>
<reference evidence="1" key="1">
    <citation type="submission" date="2018-01" db="EMBL/GenBank/DDBJ databases">
        <title>An insight into the sialome of Amazonian anophelines.</title>
        <authorList>
            <person name="Ribeiro J.M."/>
            <person name="Scarpassa V."/>
            <person name="Calvo E."/>
        </authorList>
    </citation>
    <scope>NUCLEOTIDE SEQUENCE</scope>
</reference>
<dbReference type="EMBL" id="GGFL01010942">
    <property type="protein sequence ID" value="MBW75120.1"/>
    <property type="molecule type" value="Transcribed_RNA"/>
</dbReference>